<evidence type="ECO:0000256" key="2">
    <source>
        <dbReference type="SAM" id="MobiDB-lite"/>
    </source>
</evidence>
<feature type="compositionally biased region" description="Polar residues" evidence="2">
    <location>
        <begin position="505"/>
        <end position="531"/>
    </location>
</feature>
<protein>
    <recommendedName>
        <fullName evidence="3">CCHC-type domain-containing protein</fullName>
    </recommendedName>
</protein>
<dbReference type="InterPro" id="IPR005135">
    <property type="entry name" value="Endo/exonuclease/phosphatase"/>
</dbReference>
<dbReference type="Pfam" id="PF00078">
    <property type="entry name" value="RVT_1"/>
    <property type="match status" value="1"/>
</dbReference>
<dbReference type="GO" id="GO:0008270">
    <property type="term" value="F:zinc ion binding"/>
    <property type="evidence" value="ECO:0007669"/>
    <property type="project" value="UniProtKB-KW"/>
</dbReference>
<dbReference type="EMBL" id="OIVN01002863">
    <property type="protein sequence ID" value="SPD07024.1"/>
    <property type="molecule type" value="Genomic_DNA"/>
</dbReference>
<gene>
    <name evidence="4" type="ORF">FSB_LOCUS34906</name>
</gene>
<reference evidence="4" key="1">
    <citation type="submission" date="2018-02" db="EMBL/GenBank/DDBJ databases">
        <authorList>
            <person name="Cohen D.B."/>
            <person name="Kent A.D."/>
        </authorList>
    </citation>
    <scope>NUCLEOTIDE SEQUENCE</scope>
</reference>
<dbReference type="SUPFAM" id="SSF56219">
    <property type="entry name" value="DNase I-like"/>
    <property type="match status" value="1"/>
</dbReference>
<keyword evidence="1" id="KW-0479">Metal-binding</keyword>
<dbReference type="InterPro" id="IPR025558">
    <property type="entry name" value="DUF4283"/>
</dbReference>
<dbReference type="InterPro" id="IPR000477">
    <property type="entry name" value="RT_dom"/>
</dbReference>
<accession>A0A2N9H633</accession>
<evidence type="ECO:0000259" key="3">
    <source>
        <dbReference type="PROSITE" id="PS50158"/>
    </source>
</evidence>
<dbReference type="PROSITE" id="PS50158">
    <property type="entry name" value="ZF_CCHC"/>
    <property type="match status" value="1"/>
</dbReference>
<proteinExistence type="predicted"/>
<evidence type="ECO:0000313" key="4">
    <source>
        <dbReference type="EMBL" id="SPD07024.1"/>
    </source>
</evidence>
<dbReference type="SUPFAM" id="SSF53098">
    <property type="entry name" value="Ribonuclease H-like"/>
    <property type="match status" value="1"/>
</dbReference>
<dbReference type="Pfam" id="PF13456">
    <property type="entry name" value="RVT_3"/>
    <property type="match status" value="1"/>
</dbReference>
<dbReference type="InterPro" id="IPR012337">
    <property type="entry name" value="RNaseH-like_sf"/>
</dbReference>
<feature type="region of interest" description="Disordered" evidence="2">
    <location>
        <begin position="1"/>
        <end position="52"/>
    </location>
</feature>
<feature type="region of interest" description="Disordered" evidence="2">
    <location>
        <begin position="436"/>
        <end position="554"/>
    </location>
</feature>
<dbReference type="InterPro" id="IPR036397">
    <property type="entry name" value="RNaseH_sf"/>
</dbReference>
<keyword evidence="1" id="KW-0863">Zinc-finger</keyword>
<dbReference type="PANTHER" id="PTHR35218">
    <property type="entry name" value="RNASE H DOMAIN-CONTAINING PROTEIN"/>
    <property type="match status" value="1"/>
</dbReference>
<dbReference type="Gene3D" id="3.60.10.10">
    <property type="entry name" value="Endonuclease/exonuclease/phosphatase"/>
    <property type="match status" value="1"/>
</dbReference>
<dbReference type="Pfam" id="PF03372">
    <property type="entry name" value="Exo_endo_phos"/>
    <property type="match status" value="1"/>
</dbReference>
<dbReference type="Pfam" id="PF14111">
    <property type="entry name" value="DUF4283"/>
    <property type="match status" value="1"/>
</dbReference>
<evidence type="ECO:0000256" key="1">
    <source>
        <dbReference type="PROSITE-ProRule" id="PRU00047"/>
    </source>
</evidence>
<feature type="compositionally biased region" description="Polar residues" evidence="2">
    <location>
        <begin position="436"/>
        <end position="448"/>
    </location>
</feature>
<feature type="compositionally biased region" description="Polar residues" evidence="2">
    <location>
        <begin position="29"/>
        <end position="48"/>
    </location>
</feature>
<dbReference type="InterPro" id="IPR036691">
    <property type="entry name" value="Endo/exonu/phosph_ase_sf"/>
</dbReference>
<name>A0A2N9H633_FAGSY</name>
<dbReference type="CDD" id="cd06222">
    <property type="entry name" value="RNase_H_like"/>
    <property type="match status" value="1"/>
</dbReference>
<dbReference type="GO" id="GO:0003676">
    <property type="term" value="F:nucleic acid binding"/>
    <property type="evidence" value="ECO:0007669"/>
    <property type="project" value="InterPro"/>
</dbReference>
<keyword evidence="1" id="KW-0862">Zinc</keyword>
<dbReference type="Gene3D" id="3.30.420.10">
    <property type="entry name" value="Ribonuclease H-like superfamily/Ribonuclease H"/>
    <property type="match status" value="1"/>
</dbReference>
<feature type="compositionally biased region" description="Basic residues" evidence="2">
    <location>
        <begin position="474"/>
        <end position="483"/>
    </location>
</feature>
<organism evidence="4">
    <name type="scientific">Fagus sylvatica</name>
    <name type="common">Beechnut</name>
    <dbReference type="NCBI Taxonomy" id="28930"/>
    <lineage>
        <taxon>Eukaryota</taxon>
        <taxon>Viridiplantae</taxon>
        <taxon>Streptophyta</taxon>
        <taxon>Embryophyta</taxon>
        <taxon>Tracheophyta</taxon>
        <taxon>Spermatophyta</taxon>
        <taxon>Magnoliopsida</taxon>
        <taxon>eudicotyledons</taxon>
        <taxon>Gunneridae</taxon>
        <taxon>Pentapetalae</taxon>
        <taxon>rosids</taxon>
        <taxon>fabids</taxon>
        <taxon>Fagales</taxon>
        <taxon>Fagaceae</taxon>
        <taxon>Fagus</taxon>
    </lineage>
</organism>
<dbReference type="InterPro" id="IPR002156">
    <property type="entry name" value="RNaseH_domain"/>
</dbReference>
<sequence length="1491" mass="164800">MSEQIRGSEREEEDSVRRRTKKKKDSHPPGNSSEVEGSFRSPSTNPSYGPSYKDKLLGEIPGAYEQAFFGTAMDDDGDITDEEDVEPVEGEVVVSIPKEMKARIRASWSCSLIVKVFGRFESNNDFESILKGGPWFIGDHFLSIRPWVPDFKPSEASVSSIAVWIRLPELPVEYYDKGPLLLIGGSIGPVLRVDYNTATGSRGRFARICIQIDLEKPLIRMLRLGKIRQVVVYEGINALCFTCGIIGHKKEACPIKPAVIPVPEQTSTPPPDSGGIQATDRDGELFGPWMLVTRRKGQGRQTGVGTAGKIVHGKEPVHTPYVYAENTEVPLMDVPRMDSLFVRKDSVPRRNNQNNRHADKNGSLIRKTRNNALAGLELGSNSVGSDWIAPTGFGPNGTVIFSAGASSSKAHSPNSSTYPNFHSKFSTSVAFQTPPTSTVQLSLPSLPNEQPRFSRGPSPPGPNELGDLAWRSNRSNRRRHRQSHSPGPPSRVGMVQQRGDLGLGRNSSETLLDGSSTSTATHGPSLATRSQPLLELPLGSSKSSRTEQSVEDSKSAIAGAPINSISRGVKLLQPVACTSQFSLVVRSSEILNQGILSYNLSMSVLKSNLWSLWPEKAWKWIEEAGSSLQITNPPFMLGHDIAMNVLTWNFRGVLNPCFRRALNELIKINNPDILILTETRLGGTRAAKLAATLPFAGFLSTKTIGFAGGIWCLWKSDALELDHLCSTEQEIHVSVKVKDSNSSWLLSAIYASPRQAERRILWRNLSIIAANHDLPWVMIGDFNDIMSSEEKWGGNVPSHTRISEYRDCMNKCNMIDLGFSGPKYTWSNLHDISSLIMQRLDRAWANPSWSVLFPNALEKSIRLEFLTILDQEEEFWALKSRLGWVLEGDRNTKFFHTSTIVRRKFNKIVRIRNSVGGWLENGEDISNHFLSGYIELYTSSHSSFITGFPAPRLAACLSDTDALNIGTPVSPLEIKNALWSFKPFKAPGPDGLHPGFFQQCWHHVGPSVVREVLKSLGILDRISLCNTVYKVVTKIIVNRIRPLLDQLVSPYQAAFVPGRRGVDNVIIAQELIHSMSKKRGASSQFAVKIDLEKAYDRLEWSFIRENSIIPSRVCSELDKLNRNFLWGSTDEKKKMHMVGWSKVCRAKKLGGLGIYATKPRNIALLSKLNWRLLEERDAIWAKTLSAKYLPNGPVISHLPTHRCGSSNWRALRAGHEVNLVHGPLTQEEETFKVCDLVSDGGLWDLGKLSISIPVDIIQLIKGIHLSSFSPKSDSIVWDDPGGQFLLSNAYQLALGSSDANLPPISARPPDLLHNSISLASEFFYFSAANPNPAPKKAIHFKWECIAGGGGVLQDSIGNWVRGFSSSFGITSSIQAELRALKDGLVMALELNVLYLAVEMDSLVAVDLVSSNKATNVFLSPVVDDCRFLLNRFEQVSVIHIYREANSCADALAKAGGDQALDFITFNAPPLFVMEAFTFDCSNNLCTRLVSS</sequence>
<dbReference type="InterPro" id="IPR044730">
    <property type="entry name" value="RNase_H-like_dom_plant"/>
</dbReference>
<dbReference type="GO" id="GO:0004523">
    <property type="term" value="F:RNA-DNA hybrid ribonuclease activity"/>
    <property type="evidence" value="ECO:0007669"/>
    <property type="project" value="InterPro"/>
</dbReference>
<dbReference type="InterPro" id="IPR001878">
    <property type="entry name" value="Znf_CCHC"/>
</dbReference>
<dbReference type="PANTHER" id="PTHR35218:SF9">
    <property type="entry name" value="ENDONUCLEASE_EXONUCLEASE_PHOSPHATASE DOMAIN-CONTAINING PROTEIN"/>
    <property type="match status" value="1"/>
</dbReference>
<feature type="domain" description="CCHC-type" evidence="3">
    <location>
        <begin position="240"/>
        <end position="254"/>
    </location>
</feature>